<dbReference type="Proteomes" id="UP000187203">
    <property type="component" value="Unassembled WGS sequence"/>
</dbReference>
<reference evidence="2" key="1">
    <citation type="submission" date="2013-09" db="EMBL/GenBank/DDBJ databases">
        <title>Corchorus olitorius genome sequencing.</title>
        <authorList>
            <person name="Alam M."/>
            <person name="Haque M.S."/>
            <person name="Islam M.S."/>
            <person name="Emdad E.M."/>
            <person name="Islam M.M."/>
            <person name="Ahmed B."/>
            <person name="Halim A."/>
            <person name="Hossen Q.M.M."/>
            <person name="Hossain M.Z."/>
            <person name="Ahmed R."/>
            <person name="Khan M.M."/>
            <person name="Islam R."/>
            <person name="Rashid M.M."/>
            <person name="Khan S.A."/>
            <person name="Rahman M.S."/>
            <person name="Alam M."/>
            <person name="Yahiya A.S."/>
            <person name="Khan M.S."/>
            <person name="Azam M.S."/>
            <person name="Haque T."/>
            <person name="Lashkar M.Z.H."/>
            <person name="Akhand A.I."/>
            <person name="Morshed G."/>
            <person name="Roy S."/>
            <person name="Uddin K.S."/>
            <person name="Rabeya T."/>
            <person name="Hossain A.S."/>
            <person name="Chowdhury A."/>
            <person name="Snigdha A.R."/>
            <person name="Mortoza M.S."/>
            <person name="Matin S.A."/>
            <person name="Hoque S.M.E."/>
            <person name="Islam M.K."/>
            <person name="Roy D.K."/>
            <person name="Haider R."/>
            <person name="Moosa M.M."/>
            <person name="Elias S.M."/>
            <person name="Hasan A.M."/>
            <person name="Jahan S."/>
            <person name="Shafiuddin M."/>
            <person name="Mahmood N."/>
            <person name="Shommy N.S."/>
        </authorList>
    </citation>
    <scope>NUCLEOTIDE SEQUENCE [LARGE SCALE GENOMIC DNA]</scope>
    <source>
        <strain evidence="2">cv. O-4</strain>
    </source>
</reference>
<evidence type="ECO:0000313" key="1">
    <source>
        <dbReference type="EMBL" id="OMP06304.1"/>
    </source>
</evidence>
<dbReference type="AlphaFoldDB" id="A0A1R3KGZ5"/>
<dbReference type="EMBL" id="AWUE01013646">
    <property type="protein sequence ID" value="OMP06304.1"/>
    <property type="molecule type" value="Genomic_DNA"/>
</dbReference>
<protein>
    <submittedName>
        <fullName evidence="1">Uncharacterized protein</fullName>
    </submittedName>
</protein>
<keyword evidence="2" id="KW-1185">Reference proteome</keyword>
<comment type="caution">
    <text evidence="1">The sequence shown here is derived from an EMBL/GenBank/DDBJ whole genome shotgun (WGS) entry which is preliminary data.</text>
</comment>
<proteinExistence type="predicted"/>
<sequence>MGSADLWWVLILLKPDGAFDRPTADGCPMVLRLSLV</sequence>
<accession>A0A1R3KGZ5</accession>
<gene>
    <name evidence="1" type="ORF">COLO4_08210</name>
</gene>
<name>A0A1R3KGZ5_9ROSI</name>
<organism evidence="1 2">
    <name type="scientific">Corchorus olitorius</name>
    <dbReference type="NCBI Taxonomy" id="93759"/>
    <lineage>
        <taxon>Eukaryota</taxon>
        <taxon>Viridiplantae</taxon>
        <taxon>Streptophyta</taxon>
        <taxon>Embryophyta</taxon>
        <taxon>Tracheophyta</taxon>
        <taxon>Spermatophyta</taxon>
        <taxon>Magnoliopsida</taxon>
        <taxon>eudicotyledons</taxon>
        <taxon>Gunneridae</taxon>
        <taxon>Pentapetalae</taxon>
        <taxon>rosids</taxon>
        <taxon>malvids</taxon>
        <taxon>Malvales</taxon>
        <taxon>Malvaceae</taxon>
        <taxon>Grewioideae</taxon>
        <taxon>Apeibeae</taxon>
        <taxon>Corchorus</taxon>
    </lineage>
</organism>
<evidence type="ECO:0000313" key="2">
    <source>
        <dbReference type="Proteomes" id="UP000187203"/>
    </source>
</evidence>